<evidence type="ECO:0000313" key="10">
    <source>
        <dbReference type="Proteomes" id="UP000198816"/>
    </source>
</evidence>
<dbReference type="PANTHER" id="PTHR36570:SF3">
    <property type="entry name" value="DISULFIDE BOND FORMATION PROTEIN B"/>
    <property type="match status" value="1"/>
</dbReference>
<dbReference type="InterPro" id="IPR023380">
    <property type="entry name" value="DsbB-like_sf"/>
</dbReference>
<dbReference type="InterPro" id="IPR050183">
    <property type="entry name" value="DsbB"/>
</dbReference>
<evidence type="ECO:0000256" key="2">
    <source>
        <dbReference type="ARBA" id="ARBA00022475"/>
    </source>
</evidence>
<comment type="subcellular location">
    <subcellularLocation>
        <location evidence="1">Cell membrane</location>
        <topology evidence="1">Multi-pass membrane protein</topology>
    </subcellularLocation>
</comment>
<name>A0A1H2Q7Y6_THIRO</name>
<evidence type="ECO:0000256" key="4">
    <source>
        <dbReference type="ARBA" id="ARBA00022982"/>
    </source>
</evidence>
<evidence type="ECO:0000256" key="6">
    <source>
        <dbReference type="ARBA" id="ARBA00023136"/>
    </source>
</evidence>
<dbReference type="InterPro" id="IPR003752">
    <property type="entry name" value="DiS_bond_form_DsbB/BdbC"/>
</dbReference>
<feature type="transmembrane region" description="Helical" evidence="8">
    <location>
        <begin position="65"/>
        <end position="89"/>
    </location>
</feature>
<keyword evidence="5 8" id="KW-1133">Transmembrane helix</keyword>
<keyword evidence="4" id="KW-0249">Electron transport</keyword>
<evidence type="ECO:0000256" key="5">
    <source>
        <dbReference type="ARBA" id="ARBA00022989"/>
    </source>
</evidence>
<accession>A0A1H2Q7Y6</accession>
<evidence type="ECO:0000256" key="8">
    <source>
        <dbReference type="SAM" id="Phobius"/>
    </source>
</evidence>
<dbReference type="Pfam" id="PF02600">
    <property type="entry name" value="DsbB"/>
    <property type="match status" value="1"/>
</dbReference>
<proteinExistence type="predicted"/>
<keyword evidence="2" id="KW-1003">Cell membrane</keyword>
<dbReference type="RefSeq" id="WP_093027159.1">
    <property type="nucleotide sequence ID" value="NZ_FNNZ01000001.1"/>
</dbReference>
<evidence type="ECO:0000256" key="3">
    <source>
        <dbReference type="ARBA" id="ARBA00022692"/>
    </source>
</evidence>
<keyword evidence="7" id="KW-0676">Redox-active center</keyword>
<dbReference type="STRING" id="1058.SAMN05421783_101157"/>
<feature type="transmembrane region" description="Helical" evidence="8">
    <location>
        <begin position="40"/>
        <end position="58"/>
    </location>
</feature>
<dbReference type="Proteomes" id="UP000198816">
    <property type="component" value="Unassembled WGS sequence"/>
</dbReference>
<dbReference type="GO" id="GO:0006457">
    <property type="term" value="P:protein folding"/>
    <property type="evidence" value="ECO:0007669"/>
    <property type="project" value="InterPro"/>
</dbReference>
<evidence type="ECO:0000256" key="1">
    <source>
        <dbReference type="ARBA" id="ARBA00004651"/>
    </source>
</evidence>
<dbReference type="AlphaFoldDB" id="A0A1H2Q7Y6"/>
<keyword evidence="6 8" id="KW-0472">Membrane</keyword>
<dbReference type="GO" id="GO:0005886">
    <property type="term" value="C:plasma membrane"/>
    <property type="evidence" value="ECO:0007669"/>
    <property type="project" value="UniProtKB-SubCell"/>
</dbReference>
<protein>
    <submittedName>
        <fullName evidence="9">Disulfide bond formation protein DsbB</fullName>
    </submittedName>
</protein>
<dbReference type="Gene3D" id="1.20.1550.10">
    <property type="entry name" value="DsbB-like"/>
    <property type="match status" value="1"/>
</dbReference>
<dbReference type="PANTHER" id="PTHR36570">
    <property type="entry name" value="DISULFIDE BOND FORMATION PROTEIN B"/>
    <property type="match status" value="1"/>
</dbReference>
<reference evidence="10" key="1">
    <citation type="submission" date="2016-10" db="EMBL/GenBank/DDBJ databases">
        <authorList>
            <person name="Varghese N."/>
            <person name="Submissions S."/>
        </authorList>
    </citation>
    <scope>NUCLEOTIDE SEQUENCE [LARGE SCALE GENOMIC DNA]</scope>
    <source>
        <strain evidence="10">DSM 217</strain>
    </source>
</reference>
<evidence type="ECO:0000256" key="7">
    <source>
        <dbReference type="ARBA" id="ARBA00023284"/>
    </source>
</evidence>
<dbReference type="OrthoDB" id="3711263at2"/>
<keyword evidence="4" id="KW-0813">Transport</keyword>
<organism evidence="9 10">
    <name type="scientific">Thiocapsa roseopersicina</name>
    <dbReference type="NCBI Taxonomy" id="1058"/>
    <lineage>
        <taxon>Bacteria</taxon>
        <taxon>Pseudomonadati</taxon>
        <taxon>Pseudomonadota</taxon>
        <taxon>Gammaproteobacteria</taxon>
        <taxon>Chromatiales</taxon>
        <taxon>Chromatiaceae</taxon>
        <taxon>Thiocapsa</taxon>
    </lineage>
</organism>
<sequence length="173" mass="17668">MTGPSPRLLWGLMAGGCALAVVSSFVMTDWLALDPCHLCIFQRLLFMVLAVLALGAAVGSGRTGAAVLGGLIGALTLPVSATGIGAAAYQSWLQMQPPESVSCVAGAPGLIEQWVEWLGQQAPALFMATGFCEDEGALILGLSLANWALLGFGLCLGAGVLALVRSRPGTGVR</sequence>
<keyword evidence="3 8" id="KW-0812">Transmembrane</keyword>
<dbReference type="EMBL" id="FNNZ01000001">
    <property type="protein sequence ID" value="SDW03195.1"/>
    <property type="molecule type" value="Genomic_DNA"/>
</dbReference>
<dbReference type="GO" id="GO:0015035">
    <property type="term" value="F:protein-disulfide reductase activity"/>
    <property type="evidence" value="ECO:0007669"/>
    <property type="project" value="InterPro"/>
</dbReference>
<feature type="transmembrane region" description="Helical" evidence="8">
    <location>
        <begin position="144"/>
        <end position="164"/>
    </location>
</feature>
<keyword evidence="10" id="KW-1185">Reference proteome</keyword>
<dbReference type="SUPFAM" id="SSF158442">
    <property type="entry name" value="DsbB-like"/>
    <property type="match status" value="1"/>
</dbReference>
<gene>
    <name evidence="9" type="ORF">SAMN05421783_101157</name>
</gene>
<evidence type="ECO:0000313" key="9">
    <source>
        <dbReference type="EMBL" id="SDW03195.1"/>
    </source>
</evidence>